<dbReference type="PANTHER" id="PTHR45851">
    <property type="entry name" value="MYC PROTO-ONCOGENE"/>
    <property type="match status" value="1"/>
</dbReference>
<keyword evidence="6" id="KW-0175">Coiled coil</keyword>
<dbReference type="SUPFAM" id="SSF47459">
    <property type="entry name" value="HLH, helix-loop-helix DNA-binding domain"/>
    <property type="match status" value="1"/>
</dbReference>
<comment type="subunit">
    <text evidence="4">Efficient DNA binding requires dimerization with another bHLH protein. Binds DNA as a heterodimer with MAX.</text>
</comment>
<gene>
    <name evidence="9" type="ORF">R3I93_010426</name>
</gene>
<sequence>MLQACSPSHEWLCESEPLLFDDEFCLSLMKDLQSIPTPPQSPPMKPGLAKNLSTVDQLELVSELLMEDSDFLQLDWNFTGTASAADDPLSEDLLWRTDGGKHIEDKLSAVLSTSPLLSDIDTEIFAEIAGSTLDCHNVALVCQALESEDLPLDSHELIESTSDYGSLSTGGESSTSDSEEEIDVVTVRRSSTLTRSQHQQQLEDSRREQQLAIKRCHFEIQQQHNYAAPRPASPPPPPSPPPKRSRGSGDSHRSSQSSGRSRSLASRQPVDTEDEEERRRTHNVMERQRRNELKNCFLKLRDNVPELSSNDKASKVVILKRAKDSIRNLETENQRLAQKRDKLRQRQEQLKARLEKLKRP</sequence>
<dbReference type="CDD" id="cd11400">
    <property type="entry name" value="bHLHzip_Myc"/>
    <property type="match status" value="1"/>
</dbReference>
<feature type="compositionally biased region" description="Polar residues" evidence="7">
    <location>
        <begin position="188"/>
        <end position="200"/>
    </location>
</feature>
<feature type="region of interest" description="Disordered" evidence="7">
    <location>
        <begin position="225"/>
        <end position="287"/>
    </location>
</feature>
<dbReference type="InterPro" id="IPR011598">
    <property type="entry name" value="bHLH_dom"/>
</dbReference>
<feature type="coiled-coil region" evidence="6">
    <location>
        <begin position="319"/>
        <end position="360"/>
    </location>
</feature>
<evidence type="ECO:0000256" key="6">
    <source>
        <dbReference type="SAM" id="Coils"/>
    </source>
</evidence>
<dbReference type="Proteomes" id="UP001364617">
    <property type="component" value="Unassembled WGS sequence"/>
</dbReference>
<comment type="subcellular location">
    <subcellularLocation>
        <location evidence="1 5">Nucleus</location>
    </subcellularLocation>
</comment>
<feature type="region of interest" description="Disordered" evidence="7">
    <location>
        <begin position="161"/>
        <end position="208"/>
    </location>
</feature>
<dbReference type="AlphaFoldDB" id="A0AAN9D6G3"/>
<keyword evidence="2 5" id="KW-0238">DNA-binding</keyword>
<evidence type="ECO:0000313" key="10">
    <source>
        <dbReference type="Proteomes" id="UP001364617"/>
    </source>
</evidence>
<dbReference type="Pfam" id="PF00010">
    <property type="entry name" value="HLH"/>
    <property type="match status" value="1"/>
</dbReference>
<evidence type="ECO:0000259" key="8">
    <source>
        <dbReference type="PROSITE" id="PS50888"/>
    </source>
</evidence>
<reference evidence="9 10" key="1">
    <citation type="submission" date="2024-02" db="EMBL/GenBank/DDBJ databases">
        <title>Chromosome-level genome assembly of the Eurasian Minnow (Phoxinus phoxinus).</title>
        <authorList>
            <person name="Oriowo T.O."/>
            <person name="Martin S."/>
            <person name="Stange M."/>
            <person name="Chrysostomakis Y."/>
            <person name="Brown T."/>
            <person name="Winkler S."/>
            <person name="Kukowka S."/>
            <person name="Myers E.W."/>
            <person name="Bohne A."/>
        </authorList>
    </citation>
    <scope>NUCLEOTIDE SEQUENCE [LARGE SCALE GENOMIC DNA]</scope>
    <source>
        <strain evidence="9">ZFMK-TIS-60720</strain>
        <tissue evidence="9">Whole Organism</tissue>
    </source>
</reference>
<dbReference type="GO" id="GO:0003700">
    <property type="term" value="F:DNA-binding transcription factor activity"/>
    <property type="evidence" value="ECO:0007669"/>
    <property type="project" value="InterPro"/>
</dbReference>
<evidence type="ECO:0000256" key="4">
    <source>
        <dbReference type="ARBA" id="ARBA00025872"/>
    </source>
</evidence>
<evidence type="ECO:0000256" key="5">
    <source>
        <dbReference type="PIRNR" id="PIRNR001705"/>
    </source>
</evidence>
<evidence type="ECO:0000256" key="7">
    <source>
        <dbReference type="SAM" id="MobiDB-lite"/>
    </source>
</evidence>
<dbReference type="GO" id="GO:0003677">
    <property type="term" value="F:DNA binding"/>
    <property type="evidence" value="ECO:0007669"/>
    <property type="project" value="UniProtKB-UniRule"/>
</dbReference>
<organism evidence="9 10">
    <name type="scientific">Phoxinus phoxinus</name>
    <name type="common">Eurasian minnow</name>
    <dbReference type="NCBI Taxonomy" id="58324"/>
    <lineage>
        <taxon>Eukaryota</taxon>
        <taxon>Metazoa</taxon>
        <taxon>Chordata</taxon>
        <taxon>Craniata</taxon>
        <taxon>Vertebrata</taxon>
        <taxon>Euteleostomi</taxon>
        <taxon>Actinopterygii</taxon>
        <taxon>Neopterygii</taxon>
        <taxon>Teleostei</taxon>
        <taxon>Ostariophysi</taxon>
        <taxon>Cypriniformes</taxon>
        <taxon>Leuciscidae</taxon>
        <taxon>Phoxininae</taxon>
        <taxon>Phoxinus</taxon>
    </lineage>
</organism>
<feature type="domain" description="BHLH" evidence="8">
    <location>
        <begin position="277"/>
        <end position="329"/>
    </location>
</feature>
<dbReference type="FunFam" id="4.10.280.10:FF:000019">
    <property type="entry name" value="Myc proto-oncogene protein"/>
    <property type="match status" value="1"/>
</dbReference>
<dbReference type="InterPro" id="IPR036638">
    <property type="entry name" value="HLH_DNA-bd_sf"/>
</dbReference>
<dbReference type="SMART" id="SM00353">
    <property type="entry name" value="HLH"/>
    <property type="match status" value="1"/>
</dbReference>
<dbReference type="GO" id="GO:0046983">
    <property type="term" value="F:protein dimerization activity"/>
    <property type="evidence" value="ECO:0007669"/>
    <property type="project" value="InterPro"/>
</dbReference>
<protein>
    <recommendedName>
        <fullName evidence="8">BHLH domain-containing protein</fullName>
    </recommendedName>
</protein>
<evidence type="ECO:0000313" key="9">
    <source>
        <dbReference type="EMBL" id="KAK7155761.1"/>
    </source>
</evidence>
<comment type="caution">
    <text evidence="9">The sequence shown here is derived from an EMBL/GenBank/DDBJ whole genome shotgun (WGS) entry which is preliminary data.</text>
</comment>
<dbReference type="PIRSF" id="PIRSF001705">
    <property type="entry name" value="Myc_protein"/>
    <property type="match status" value="1"/>
</dbReference>
<feature type="compositionally biased region" description="Low complexity" evidence="7">
    <location>
        <begin position="165"/>
        <end position="176"/>
    </location>
</feature>
<dbReference type="InterPro" id="IPR012682">
    <property type="entry name" value="Tscrpt_reg_Myc_N"/>
</dbReference>
<dbReference type="GO" id="GO:0002244">
    <property type="term" value="P:hematopoietic progenitor cell differentiation"/>
    <property type="evidence" value="ECO:0007669"/>
    <property type="project" value="UniProtKB-ARBA"/>
</dbReference>
<evidence type="ECO:0000256" key="3">
    <source>
        <dbReference type="ARBA" id="ARBA00023242"/>
    </source>
</evidence>
<evidence type="ECO:0000256" key="1">
    <source>
        <dbReference type="ARBA" id="ARBA00004123"/>
    </source>
</evidence>
<keyword evidence="10" id="KW-1185">Reference proteome</keyword>
<dbReference type="InterPro" id="IPR050433">
    <property type="entry name" value="Myc_transcription_factors"/>
</dbReference>
<accession>A0AAN9D6G3</accession>
<evidence type="ECO:0000256" key="2">
    <source>
        <dbReference type="ARBA" id="ARBA00023125"/>
    </source>
</evidence>
<dbReference type="PRINTS" id="PR00044">
    <property type="entry name" value="LEUZIPPRMYC"/>
</dbReference>
<dbReference type="Pfam" id="PF01056">
    <property type="entry name" value="Myc_N"/>
    <property type="match status" value="1"/>
</dbReference>
<name>A0AAN9D6G3_9TELE</name>
<dbReference type="GO" id="GO:0005634">
    <property type="term" value="C:nucleus"/>
    <property type="evidence" value="ECO:0007669"/>
    <property type="project" value="UniProtKB-SubCell"/>
</dbReference>
<dbReference type="InterPro" id="IPR002418">
    <property type="entry name" value="Tscrpt_reg_Myc"/>
</dbReference>
<proteinExistence type="predicted"/>
<feature type="compositionally biased region" description="Basic and acidic residues" evidence="7">
    <location>
        <begin position="277"/>
        <end position="287"/>
    </location>
</feature>
<keyword evidence="3 5" id="KW-0539">Nucleus</keyword>
<dbReference type="EMBL" id="JAYKXH010000010">
    <property type="protein sequence ID" value="KAK7155761.1"/>
    <property type="molecule type" value="Genomic_DNA"/>
</dbReference>
<feature type="compositionally biased region" description="Low complexity" evidence="7">
    <location>
        <begin position="254"/>
        <end position="267"/>
    </location>
</feature>
<dbReference type="Gene3D" id="4.10.280.10">
    <property type="entry name" value="Helix-loop-helix DNA-binding domain"/>
    <property type="match status" value="1"/>
</dbReference>
<feature type="compositionally biased region" description="Pro residues" evidence="7">
    <location>
        <begin position="231"/>
        <end position="242"/>
    </location>
</feature>
<dbReference type="PROSITE" id="PS50888">
    <property type="entry name" value="BHLH"/>
    <property type="match status" value="1"/>
</dbReference>